<evidence type="ECO:0000259" key="1">
    <source>
        <dbReference type="Pfam" id="PF07858"/>
    </source>
</evidence>
<dbReference type="SUPFAM" id="SSF54427">
    <property type="entry name" value="NTF2-like"/>
    <property type="match status" value="1"/>
</dbReference>
<dbReference type="InterPro" id="IPR032710">
    <property type="entry name" value="NTF2-like_dom_sf"/>
</dbReference>
<reference evidence="2 3" key="1">
    <citation type="journal article" date="2021" name="Microbiol. Resour. Announc.">
        <title>Complete Genome Sequences of Two Rhodococcus sp. Strains with Large and Linear Chromosomes, Isolated from Apple Rhizosphere.</title>
        <authorList>
            <person name="Benning S."/>
            <person name="Brugnone N."/>
            <person name="Siani R."/>
            <person name="Kublik S."/>
            <person name="Schloter M."/>
            <person name="Rad V."/>
        </authorList>
    </citation>
    <scope>NUCLEOTIDE SEQUENCE [LARGE SCALE GENOMIC DNA]</scope>
    <source>
        <strain evidence="2 3">R79</strain>
    </source>
</reference>
<accession>A0A974W6H8</accession>
<keyword evidence="3" id="KW-1185">Reference proteome</keyword>
<dbReference type="EMBL" id="CP070619">
    <property type="protein sequence ID" value="QSE92085.1"/>
    <property type="molecule type" value="Genomic_DNA"/>
</dbReference>
<proteinExistence type="predicted"/>
<sequence>MVSASNDKEQFVLDFFKGMGPDLESFKKTYREYLAEDVEWESVGFDHHPNLEDSLKYLDTLAEQTGMAYCDINVINIGSAGDLVFTERVDTMYRGDGSKIMDFRVAGVLEVRDGKIRRYTDYLDSLGTATQLQSLAQEMGHGAVSA</sequence>
<evidence type="ECO:0000313" key="2">
    <source>
        <dbReference type="EMBL" id="QSE92085.1"/>
    </source>
</evidence>
<organism evidence="2 3">
    <name type="scientific">Rhodococcus pseudokoreensis</name>
    <dbReference type="NCBI Taxonomy" id="2811421"/>
    <lineage>
        <taxon>Bacteria</taxon>
        <taxon>Bacillati</taxon>
        <taxon>Actinomycetota</taxon>
        <taxon>Actinomycetes</taxon>
        <taxon>Mycobacteriales</taxon>
        <taxon>Nocardiaceae</taxon>
        <taxon>Rhodococcus</taxon>
    </lineage>
</organism>
<dbReference type="Proteomes" id="UP000662986">
    <property type="component" value="Chromosome"/>
</dbReference>
<evidence type="ECO:0000313" key="3">
    <source>
        <dbReference type="Proteomes" id="UP000662986"/>
    </source>
</evidence>
<dbReference type="RefSeq" id="WP_206008449.1">
    <property type="nucleotide sequence ID" value="NZ_CP070619.1"/>
</dbReference>
<dbReference type="Pfam" id="PF07858">
    <property type="entry name" value="LEH"/>
    <property type="match status" value="1"/>
</dbReference>
<gene>
    <name evidence="2" type="ORF">JWS13_27345</name>
</gene>
<feature type="domain" description="Limonene-1,2-epoxide hydrolase" evidence="1">
    <location>
        <begin position="34"/>
        <end position="125"/>
    </location>
</feature>
<dbReference type="Gene3D" id="3.10.450.50">
    <property type="match status" value="1"/>
</dbReference>
<reference evidence="2 3" key="2">
    <citation type="journal article" date="2022" name="Arch. Microbiol.">
        <title>Rhodococcus pseudokoreensis sp. nov. isolated from the rhizosphere of young M26 apple rootstocks.</title>
        <authorList>
            <person name="Kampfer P."/>
            <person name="Glaeser S.P."/>
            <person name="Blom J."/>
            <person name="Wolf J."/>
            <person name="Benning S."/>
            <person name="Schloter M."/>
            <person name="Neumann-Schaal M."/>
        </authorList>
    </citation>
    <scope>NUCLEOTIDE SEQUENCE [LARGE SCALE GENOMIC DNA]</scope>
    <source>
        <strain evidence="2 3">R79</strain>
    </source>
</reference>
<protein>
    <submittedName>
        <fullName evidence="2">Nuclear transport factor 2 family protein</fullName>
    </submittedName>
</protein>
<dbReference type="InterPro" id="IPR013100">
    <property type="entry name" value="LEH"/>
</dbReference>
<name>A0A974W6H8_9NOCA</name>